<dbReference type="InterPro" id="IPR003812">
    <property type="entry name" value="Fido"/>
</dbReference>
<feature type="domain" description="Fido" evidence="3">
    <location>
        <begin position="361"/>
        <end position="505"/>
    </location>
</feature>
<accession>A0A6M8T0N6</accession>
<dbReference type="PROSITE" id="PS51459">
    <property type="entry name" value="FIDO"/>
    <property type="match status" value="1"/>
</dbReference>
<dbReference type="InterPro" id="IPR040198">
    <property type="entry name" value="Fido_containing"/>
</dbReference>
<dbReference type="SUPFAM" id="SSF140931">
    <property type="entry name" value="Fic-like"/>
    <property type="match status" value="1"/>
</dbReference>
<dbReference type="Gene3D" id="1.10.3290.10">
    <property type="entry name" value="Fido-like domain"/>
    <property type="match status" value="1"/>
</dbReference>
<name>A0A6M8T0N6_9NEIS</name>
<dbReference type="KEGG" id="dee:HQN60_15660"/>
<dbReference type="RefSeq" id="WP_173534750.1">
    <property type="nucleotide sequence ID" value="NZ_CP054144.1"/>
</dbReference>
<dbReference type="InterPro" id="IPR036597">
    <property type="entry name" value="Fido-like_dom_sf"/>
</dbReference>
<geneLocation type="plasmid" evidence="4 5">
    <name>unnamed1</name>
</geneLocation>
<protein>
    <submittedName>
        <fullName evidence="4">Fic family protein</fullName>
    </submittedName>
</protein>
<evidence type="ECO:0000256" key="2">
    <source>
        <dbReference type="PIRSR" id="PIRSR640198-2"/>
    </source>
</evidence>
<keyword evidence="2" id="KW-0067">ATP-binding</keyword>
<dbReference type="Proteomes" id="UP000504844">
    <property type="component" value="Plasmid unnamed1"/>
</dbReference>
<gene>
    <name evidence="4" type="ORF">HQN60_15660</name>
</gene>
<dbReference type="EMBL" id="CP054144">
    <property type="protein sequence ID" value="QKJ68249.1"/>
    <property type="molecule type" value="Genomic_DNA"/>
</dbReference>
<keyword evidence="5" id="KW-1185">Reference proteome</keyword>
<dbReference type="Pfam" id="PF02661">
    <property type="entry name" value="Fic"/>
    <property type="match status" value="1"/>
</dbReference>
<dbReference type="PANTHER" id="PTHR13504">
    <property type="entry name" value="FIDO DOMAIN-CONTAINING PROTEIN DDB_G0283145"/>
    <property type="match status" value="1"/>
</dbReference>
<evidence type="ECO:0000313" key="4">
    <source>
        <dbReference type="EMBL" id="QKJ68249.1"/>
    </source>
</evidence>
<dbReference type="GO" id="GO:0005524">
    <property type="term" value="F:ATP binding"/>
    <property type="evidence" value="ECO:0007669"/>
    <property type="project" value="UniProtKB-KW"/>
</dbReference>
<evidence type="ECO:0000256" key="1">
    <source>
        <dbReference type="PIRSR" id="PIRSR640198-1"/>
    </source>
</evidence>
<organism evidence="4 5">
    <name type="scientific">Deefgea piscis</name>
    <dbReference type="NCBI Taxonomy" id="2739061"/>
    <lineage>
        <taxon>Bacteria</taxon>
        <taxon>Pseudomonadati</taxon>
        <taxon>Pseudomonadota</taxon>
        <taxon>Betaproteobacteria</taxon>
        <taxon>Neisseriales</taxon>
        <taxon>Chitinibacteraceae</taxon>
        <taxon>Deefgea</taxon>
    </lineage>
</organism>
<feature type="binding site" evidence="2">
    <location>
        <begin position="451"/>
        <end position="458"/>
    </location>
    <ligand>
        <name>ATP</name>
        <dbReference type="ChEBI" id="CHEBI:30616"/>
    </ligand>
</feature>
<keyword evidence="2" id="KW-0547">Nucleotide-binding</keyword>
<feature type="active site" evidence="1">
    <location>
        <position position="447"/>
    </location>
</feature>
<proteinExistence type="predicted"/>
<reference evidence="4 5" key="1">
    <citation type="submission" date="2020-05" db="EMBL/GenBank/DDBJ databases">
        <title>Complete genome sequence of Deefgea sp. D17.</title>
        <authorList>
            <person name="Bae J.-W."/>
            <person name="Han J.E."/>
        </authorList>
    </citation>
    <scope>NUCLEOTIDE SEQUENCE [LARGE SCALE GENOMIC DNA]</scope>
    <source>
        <strain evidence="4 5">D17</strain>
        <plasmid evidence="4 5">unnamed1</plasmid>
    </source>
</reference>
<evidence type="ECO:0000259" key="3">
    <source>
        <dbReference type="PROSITE" id="PS51459"/>
    </source>
</evidence>
<keyword evidence="4" id="KW-0614">Plasmid</keyword>
<dbReference type="PANTHER" id="PTHR13504:SF38">
    <property type="entry name" value="FIDO DOMAIN-CONTAINING PROTEIN"/>
    <property type="match status" value="1"/>
</dbReference>
<dbReference type="AlphaFoldDB" id="A0A6M8T0N6"/>
<sequence>MGRPQLSEQDKLARALKELHAVTGSDKGVVKGNQLKPASRKLLVDKAFLREVIKGWYFVSDPHADDGDTTPFFANFWEYLAKYLAERFGTEYCLSPADSLKLHTQCNVIPQQVTIHLGTNQTHNQELAHGYSLAMYPSGALPTTDQVTFVQGLRCLKPEICLVKLPPNGYKSWAEETQLLLATLNDPDAVAALYTTNASGVGRIAGAMRAMGRVAFADNIVRQLTGLNYKLVETNPYEHSVAYQLGSPNASPLYARVKLQWEKQRARVLQCKPADCITQLPFEDYLARIEAIKVQDAYHSLSIERYRVTPELIAKVERGDWSPDLNPTDRQQVDAMAARGYLDAFNGVKASISDLLATQANAGQLFTDTHQRWYQQLFKPSVDAGILQTSDLIGYRRSMVFLRGSLHSPPHYDHVRDGMAALKECLLAEEDAFVRAVLGHWLFGFIHPYMDGNGRLARFTMNLMLASGQYPWTVIKVDHRQEYMAALEAASVEQDITPFAKFIARCVSDSYSAFT</sequence>
<evidence type="ECO:0000313" key="5">
    <source>
        <dbReference type="Proteomes" id="UP000504844"/>
    </source>
</evidence>